<evidence type="ECO:0000256" key="1">
    <source>
        <dbReference type="SAM" id="Phobius"/>
    </source>
</evidence>
<evidence type="ECO:0000313" key="3">
    <source>
        <dbReference type="Proteomes" id="UP000509548"/>
    </source>
</evidence>
<feature type="transmembrane region" description="Helical" evidence="1">
    <location>
        <begin position="47"/>
        <end position="68"/>
    </location>
</feature>
<reference evidence="2 3" key="1">
    <citation type="journal article" date="2014" name="Genome Announc.">
        <title>Draft Genome Sequence of the Haloacid-Degrading Burkholderia caribensis Strain MBA4.</title>
        <authorList>
            <person name="Pan Y."/>
            <person name="Kong K.F."/>
            <person name="Tsang J.S."/>
        </authorList>
    </citation>
    <scope>NUCLEOTIDE SEQUENCE [LARGE SCALE GENOMIC DNA]</scope>
    <source>
        <strain evidence="2 3">852011</strain>
    </source>
</reference>
<evidence type="ECO:0000313" key="2">
    <source>
        <dbReference type="EMBL" id="QLB63251.1"/>
    </source>
</evidence>
<name>A0A9Q6S2H2_9BURK</name>
<accession>A0A9Q6S2H2</accession>
<feature type="transmembrane region" description="Helical" evidence="1">
    <location>
        <begin position="131"/>
        <end position="152"/>
    </location>
</feature>
<organism evidence="2 3">
    <name type="scientific">Paraburkholderia caribensis</name>
    <dbReference type="NCBI Taxonomy" id="75105"/>
    <lineage>
        <taxon>Bacteria</taxon>
        <taxon>Pseudomonadati</taxon>
        <taxon>Pseudomonadota</taxon>
        <taxon>Betaproteobacteria</taxon>
        <taxon>Burkholderiales</taxon>
        <taxon>Burkholderiaceae</taxon>
        <taxon>Paraburkholderia</taxon>
    </lineage>
</organism>
<feature type="transmembrane region" description="Helical" evidence="1">
    <location>
        <begin position="200"/>
        <end position="217"/>
    </location>
</feature>
<feature type="transmembrane region" description="Helical" evidence="1">
    <location>
        <begin position="314"/>
        <end position="331"/>
    </location>
</feature>
<feature type="transmembrane region" description="Helical" evidence="1">
    <location>
        <begin position="223"/>
        <end position="240"/>
    </location>
</feature>
<feature type="transmembrane region" description="Helical" evidence="1">
    <location>
        <begin position="105"/>
        <end position="124"/>
    </location>
</feature>
<dbReference type="AlphaFoldDB" id="A0A9Q6S2H2"/>
<keyword evidence="1" id="KW-0472">Membrane</keyword>
<feature type="transmembrane region" description="Helical" evidence="1">
    <location>
        <begin position="75"/>
        <end position="93"/>
    </location>
</feature>
<keyword evidence="1" id="KW-1133">Transmembrane helix</keyword>
<sequence>MWDGYVGFFLAVSRGDWSQFFAQANEHRIVFSKILFWLDIRYFSGQARFLIASNVVLLFALWTSFAYISRRLIGGLPSLTTAALVAIPCFSWMQSENITWGYQSQFFVACLFPLVALVFLALSLEDPKKLRWFLIALGFGIASYGSMGNGILAMPALSVAAILSGRTSRSRILILIGTTVLCTLLWFYDYESPNRDPASLGAMVVFTLAFLGSPFGVVAKNNLVAVAAGAFFVSASLLLFVRWCRADGRDPLTLTTIIFLAYVGATAAGAAHGRASTGVEIGDFSSRYTTPALMGWATLLILIVATYRHRTQPTLVLLSILLPIMFIWPQLPAFDTYAREQHKKQLLAALALDLGVVDNDTTIAVYPTDTPQYAKRLRAISDQARTENLSVFSNIDMQHAREFIGKPVSILGLKSCLGSIDRSEPVRTDSRYVKVTGWTFNERTLSVPSIVFFVSNHTVVGAALSGYSRPDVERSVDGKAINAGFSGYKLAADEGQTQIMCQR</sequence>
<dbReference type="EMBL" id="CP015958">
    <property type="protein sequence ID" value="QLB63251.1"/>
    <property type="molecule type" value="Genomic_DNA"/>
</dbReference>
<proteinExistence type="predicted"/>
<feature type="transmembrane region" description="Helical" evidence="1">
    <location>
        <begin position="291"/>
        <end position="307"/>
    </location>
</feature>
<protein>
    <submittedName>
        <fullName evidence="2">Uncharacterized protein</fullName>
    </submittedName>
</protein>
<gene>
    <name evidence="2" type="ORF">A9O66_13160</name>
</gene>
<keyword evidence="1" id="KW-0812">Transmembrane</keyword>
<feature type="transmembrane region" description="Helical" evidence="1">
    <location>
        <begin position="172"/>
        <end position="188"/>
    </location>
</feature>
<dbReference type="Proteomes" id="UP000509548">
    <property type="component" value="Chromosome 1"/>
</dbReference>
<feature type="transmembrane region" description="Helical" evidence="1">
    <location>
        <begin position="252"/>
        <end position="271"/>
    </location>
</feature>